<dbReference type="EMBL" id="JAGRRH010000013">
    <property type="protein sequence ID" value="KAG7360537.1"/>
    <property type="molecule type" value="Genomic_DNA"/>
</dbReference>
<dbReference type="GO" id="GO:0046872">
    <property type="term" value="F:metal ion binding"/>
    <property type="evidence" value="ECO:0007669"/>
    <property type="project" value="UniProtKB-KW"/>
</dbReference>
<evidence type="ECO:0000256" key="2">
    <source>
        <dbReference type="ARBA" id="ARBA00007626"/>
    </source>
</evidence>
<evidence type="ECO:0000256" key="5">
    <source>
        <dbReference type="ARBA" id="ARBA00022833"/>
    </source>
</evidence>
<feature type="compositionally biased region" description="Polar residues" evidence="8">
    <location>
        <begin position="96"/>
        <end position="108"/>
    </location>
</feature>
<feature type="domain" description="PRORP" evidence="9">
    <location>
        <begin position="596"/>
        <end position="812"/>
    </location>
</feature>
<keyword evidence="5" id="KW-0862">Zinc</keyword>
<reference evidence="10" key="1">
    <citation type="journal article" date="2021" name="Sci. Rep.">
        <title>Diploid genomic architecture of Nitzschia inconspicua, an elite biomass production diatom.</title>
        <authorList>
            <person name="Oliver A."/>
            <person name="Podell S."/>
            <person name="Pinowska A."/>
            <person name="Traller J.C."/>
            <person name="Smith S.R."/>
            <person name="McClure R."/>
            <person name="Beliaev A."/>
            <person name="Bohutskyi P."/>
            <person name="Hill E.A."/>
            <person name="Rabines A."/>
            <person name="Zheng H."/>
            <person name="Allen L.Z."/>
            <person name="Kuo A."/>
            <person name="Grigoriev I.V."/>
            <person name="Allen A.E."/>
            <person name="Hazlebeck D."/>
            <person name="Allen E.E."/>
        </authorList>
    </citation>
    <scope>NUCLEOTIDE SEQUENCE</scope>
    <source>
        <strain evidence="10">Hildebrandi</strain>
    </source>
</reference>
<comment type="caution">
    <text evidence="10">The sequence shown here is derived from an EMBL/GenBank/DDBJ whole genome shotgun (WGS) entry which is preliminary data.</text>
</comment>
<keyword evidence="3" id="KW-0479">Metal-binding</keyword>
<name>A0A9K3PUV2_9STRA</name>
<evidence type="ECO:0000256" key="6">
    <source>
        <dbReference type="ARBA" id="ARBA00022946"/>
    </source>
</evidence>
<dbReference type="InterPro" id="IPR031595">
    <property type="entry name" value="PRORP_C"/>
</dbReference>
<sequence>MQSIRQATSLRRAYSRQRHAPLSNPSNPTYYGRPSTCISLFESVHHQSSSSHPSSIRCFSKKAEDTPTASFKKKKKRLTLDEFFDNLSKQQEKQKSQNGATPYNAAQISRSLRRPPSLYSEPTTSSQEDISENDKKSSASTPRTDMASFFEQVDALVAKNRQLKAEQNGASPLLPFYKEKSDNEPIFDILSPSKPKYDNTPHGKYLEMLDSVLEDPKFLRQHTSNPLTDEDAKPVIEWLKSTDTSVDISLDMLRKALREGNNGSPTESSSDVVDSKNLFAGQLHQQRETFMKHHGWTKKQYDVASNALVRVGSLCAKLSTAPPLEVAWQKLKEAGYRMDQSVLHNYLYVSSTFSLPSARRLSSLSTRLTRNSGGSVLDFLDGLSGETSPRTEETNDSIDVAAEVALCHDFLFEPSEQTLMIHVRVLVSQGRPNEAEKLLEASQKSDDLRLRTYAPVFEAYLDRGDLASAFKLFVKMKQGQYVQLQPETYVQLIACVAENGYFRHEADNIPEVTDLGYHHASGPALFDTLASELALNSIEISSASAKLLYNSFQRGFEGSDNASNLKPMNMFESFQTLSDPAEPNELIVSRVRIDESSGTCSRSGSKLRLIGLDDDQKRQFKDGLLHLVASSYEERHKKKDGGQVATELRLFGEWLQDREGPPFTAIIDGPNVGYYMQNFEQGRFNFHQIKFVLDALEEMGENVLVVLPQRYMQDSFPIQITRRHRQRLRKDEREIRDDLVAQGKICVVPIGLLDDFYWMYASVSMNEEYIPPGNTEQRWPGIRPMLVSNDKLRDHAMSLLEPRLFRRWFSNFMVNFTFSAFVNDECVDREIGFRTADFYSREIQGNPVPGDNDNVDTVWHFPVADWDPNECLCIRIPNKRDKE</sequence>
<evidence type="ECO:0000256" key="4">
    <source>
        <dbReference type="ARBA" id="ARBA00022801"/>
    </source>
</evidence>
<dbReference type="AlphaFoldDB" id="A0A9K3PUV2"/>
<accession>A0A9K3PUV2</accession>
<dbReference type="Proteomes" id="UP000693970">
    <property type="component" value="Unassembled WGS sequence"/>
</dbReference>
<feature type="region of interest" description="Disordered" evidence="8">
    <location>
        <begin position="48"/>
        <end position="73"/>
    </location>
</feature>
<dbReference type="GO" id="GO:0001682">
    <property type="term" value="P:tRNA 5'-leader removal"/>
    <property type="evidence" value="ECO:0007669"/>
    <property type="project" value="TreeGrafter"/>
</dbReference>
<evidence type="ECO:0000256" key="3">
    <source>
        <dbReference type="ARBA" id="ARBA00022723"/>
    </source>
</evidence>
<keyword evidence="4" id="KW-0378">Hydrolase</keyword>
<evidence type="ECO:0000256" key="7">
    <source>
        <dbReference type="ARBA" id="ARBA00023128"/>
    </source>
</evidence>
<gene>
    <name evidence="10" type="ORF">IV203_035636</name>
</gene>
<keyword evidence="7" id="KW-0496">Mitochondrion</keyword>
<keyword evidence="11" id="KW-1185">Reference proteome</keyword>
<dbReference type="GO" id="GO:0005739">
    <property type="term" value="C:mitochondrion"/>
    <property type="evidence" value="ECO:0007669"/>
    <property type="project" value="UniProtKB-SubCell"/>
</dbReference>
<organism evidence="10 11">
    <name type="scientific">Nitzschia inconspicua</name>
    <dbReference type="NCBI Taxonomy" id="303405"/>
    <lineage>
        <taxon>Eukaryota</taxon>
        <taxon>Sar</taxon>
        <taxon>Stramenopiles</taxon>
        <taxon>Ochrophyta</taxon>
        <taxon>Bacillariophyta</taxon>
        <taxon>Bacillariophyceae</taxon>
        <taxon>Bacillariophycidae</taxon>
        <taxon>Bacillariales</taxon>
        <taxon>Bacillariaceae</taxon>
        <taxon>Nitzschia</taxon>
    </lineage>
</organism>
<evidence type="ECO:0000313" key="11">
    <source>
        <dbReference type="Proteomes" id="UP000693970"/>
    </source>
</evidence>
<evidence type="ECO:0000313" key="10">
    <source>
        <dbReference type="EMBL" id="KAG7360537.1"/>
    </source>
</evidence>
<evidence type="ECO:0000256" key="1">
    <source>
        <dbReference type="ARBA" id="ARBA00004173"/>
    </source>
</evidence>
<dbReference type="OrthoDB" id="46913at2759"/>
<comment type="subcellular location">
    <subcellularLocation>
        <location evidence="1">Mitochondrion</location>
    </subcellularLocation>
</comment>
<reference evidence="10" key="2">
    <citation type="submission" date="2021-04" db="EMBL/GenBank/DDBJ databases">
        <authorList>
            <person name="Podell S."/>
        </authorList>
    </citation>
    <scope>NUCLEOTIDE SEQUENCE</scope>
    <source>
        <strain evidence="10">Hildebrandi</strain>
    </source>
</reference>
<dbReference type="PANTHER" id="PTHR13547">
    <property type="match status" value="1"/>
</dbReference>
<dbReference type="Pfam" id="PF16953">
    <property type="entry name" value="PRORP"/>
    <property type="match status" value="1"/>
</dbReference>
<comment type="similarity">
    <text evidence="2">Belongs to the PPR family. P subfamily.</text>
</comment>
<feature type="region of interest" description="Disordered" evidence="8">
    <location>
        <begin position="1"/>
        <end position="29"/>
    </location>
</feature>
<evidence type="ECO:0000259" key="9">
    <source>
        <dbReference type="Pfam" id="PF16953"/>
    </source>
</evidence>
<keyword evidence="6" id="KW-0809">Transit peptide</keyword>
<proteinExistence type="inferred from homology"/>
<evidence type="ECO:0000256" key="8">
    <source>
        <dbReference type="SAM" id="MobiDB-lite"/>
    </source>
</evidence>
<feature type="region of interest" description="Disordered" evidence="8">
    <location>
        <begin position="89"/>
        <end position="144"/>
    </location>
</feature>
<dbReference type="GO" id="GO:0004526">
    <property type="term" value="F:ribonuclease P activity"/>
    <property type="evidence" value="ECO:0007669"/>
    <property type="project" value="TreeGrafter"/>
</dbReference>
<protein>
    <submittedName>
        <fullName evidence="10">Protein-only RNase P</fullName>
    </submittedName>
</protein>
<dbReference type="PANTHER" id="PTHR13547:SF1">
    <property type="entry name" value="MITOCHONDRIAL RIBONUCLEASE P CATALYTIC SUBUNIT"/>
    <property type="match status" value="1"/>
</dbReference>